<dbReference type="GO" id="GO:0003857">
    <property type="term" value="F:(3S)-3-hydroxyacyl-CoA dehydrogenase (NAD+) activity"/>
    <property type="evidence" value="ECO:0007669"/>
    <property type="project" value="TreeGrafter"/>
</dbReference>
<dbReference type="GO" id="GO:0006635">
    <property type="term" value="P:fatty acid beta-oxidation"/>
    <property type="evidence" value="ECO:0007669"/>
    <property type="project" value="TreeGrafter"/>
</dbReference>
<evidence type="ECO:0000259" key="1">
    <source>
        <dbReference type="Pfam" id="PF01575"/>
    </source>
</evidence>
<dbReference type="Gene3D" id="3.10.129.10">
    <property type="entry name" value="Hotdog Thioesterase"/>
    <property type="match status" value="1"/>
</dbReference>
<evidence type="ECO:0000259" key="2">
    <source>
        <dbReference type="Pfam" id="PF22622"/>
    </source>
</evidence>
<accession>A0A0N9UP92</accession>
<reference evidence="3 4" key="1">
    <citation type="journal article" date="2015" name="Genome Announc.">
        <title>Complete Genome Sequence of Polypropylene Glycol- and Polyethylene Glycol-Degrading Sphingopyxis macrogoltabida Strain EY-1.</title>
        <authorList>
            <person name="Ohtsubo Y."/>
            <person name="Nagata Y."/>
            <person name="Numata M."/>
            <person name="Tsuchikane K."/>
            <person name="Hosoyama A."/>
            <person name="Yamazoe A."/>
            <person name="Tsuda M."/>
            <person name="Fujita N."/>
            <person name="Kawai F."/>
        </authorList>
    </citation>
    <scope>NUCLEOTIDE SEQUENCE [LARGE SCALE GENOMIC DNA]</scope>
    <source>
        <strain evidence="3 4">EY-1</strain>
    </source>
</reference>
<dbReference type="InterPro" id="IPR054357">
    <property type="entry name" value="MFE-2_N"/>
</dbReference>
<dbReference type="AlphaFoldDB" id="A0A0N9UP92"/>
<protein>
    <submittedName>
        <fullName evidence="3">3-alpha,7-alpha, 12-alpha-trihydroxy-5-beta-cholest-24-enoyl-CoA hydratase</fullName>
    </submittedName>
</protein>
<dbReference type="InterPro" id="IPR029069">
    <property type="entry name" value="HotDog_dom_sf"/>
</dbReference>
<feature type="domain" description="Peroxisomal multifunctional enzyme type 2-like N-terminal" evidence="2">
    <location>
        <begin position="21"/>
        <end position="138"/>
    </location>
</feature>
<dbReference type="Pfam" id="PF22622">
    <property type="entry name" value="MFE-2_hydrat-2_N"/>
    <property type="match status" value="1"/>
</dbReference>
<dbReference type="PATRIC" id="fig|33050.5.peg.3254"/>
<dbReference type="Pfam" id="PF01575">
    <property type="entry name" value="MaoC_dehydratas"/>
    <property type="match status" value="1"/>
</dbReference>
<dbReference type="InterPro" id="IPR002539">
    <property type="entry name" value="MaoC-like_dom"/>
</dbReference>
<dbReference type="PANTHER" id="PTHR13078:SF56">
    <property type="entry name" value="PEROXISOMAL MULTIFUNCTIONAL ENZYME TYPE 2"/>
    <property type="match status" value="1"/>
</dbReference>
<gene>
    <name evidence="3" type="ORF">AN936_15690</name>
</gene>
<dbReference type="GO" id="GO:0004300">
    <property type="term" value="F:enoyl-CoA hydratase activity"/>
    <property type="evidence" value="ECO:0007669"/>
    <property type="project" value="TreeGrafter"/>
</dbReference>
<dbReference type="OrthoDB" id="5522043at2"/>
<organism evidence="3 4">
    <name type="scientific">Sphingopyxis macrogoltabida</name>
    <name type="common">Sphingomonas macrogoltabidus</name>
    <dbReference type="NCBI Taxonomy" id="33050"/>
    <lineage>
        <taxon>Bacteria</taxon>
        <taxon>Pseudomonadati</taxon>
        <taxon>Pseudomonadota</taxon>
        <taxon>Alphaproteobacteria</taxon>
        <taxon>Sphingomonadales</taxon>
        <taxon>Sphingomonadaceae</taxon>
        <taxon>Sphingopyxis</taxon>
    </lineage>
</organism>
<evidence type="ECO:0000313" key="4">
    <source>
        <dbReference type="Proteomes" id="UP000058074"/>
    </source>
</evidence>
<proteinExistence type="predicted"/>
<feature type="domain" description="MaoC-like" evidence="1">
    <location>
        <begin position="156"/>
        <end position="252"/>
    </location>
</feature>
<dbReference type="CDD" id="cd03448">
    <property type="entry name" value="HDE_HSD"/>
    <property type="match status" value="1"/>
</dbReference>
<sequence length="282" mass="30293">MAIDPDKLLSMPPIVTRQVLTRRDTILYALGVGATELDFLFEERLQALPTMAVTLGYPGFFWRDPAYGANWQKILHGEQSTVLHAPLPVAGEIVGSTRIEALYDKGADKGALAMVTREIHDGAGMHLATSRSMTFLRGDGGFGGSSEGAPVPHPVPDRAPDDIVTLTSTANLAQIYRLSGDLNPLHIDPDVARAGGFEAPILHGLATYGVIGRALLAARCGNEPARLKRIDGRFSAPVYPGETIETSIWDSKESGDGGKLAFRARVVERDKIVFTNGYAETA</sequence>
<dbReference type="KEGG" id="smag:AN936_15690"/>
<dbReference type="GO" id="GO:0044594">
    <property type="term" value="F:17-beta-hydroxysteroid dehydrogenase (NAD+) activity"/>
    <property type="evidence" value="ECO:0007669"/>
    <property type="project" value="TreeGrafter"/>
</dbReference>
<dbReference type="PANTHER" id="PTHR13078">
    <property type="entry name" value="PEROXISOMAL MULTIFUNCTIONAL ENZYME TYPE 2-RELATED"/>
    <property type="match status" value="1"/>
</dbReference>
<dbReference type="SUPFAM" id="SSF54637">
    <property type="entry name" value="Thioesterase/thiol ester dehydrase-isomerase"/>
    <property type="match status" value="2"/>
</dbReference>
<dbReference type="EMBL" id="CP012700">
    <property type="protein sequence ID" value="ALH81744.1"/>
    <property type="molecule type" value="Genomic_DNA"/>
</dbReference>
<evidence type="ECO:0000313" key="3">
    <source>
        <dbReference type="EMBL" id="ALH81744.1"/>
    </source>
</evidence>
<dbReference type="Proteomes" id="UP000058074">
    <property type="component" value="Chromosome"/>
</dbReference>
<dbReference type="RefSeq" id="WP_054588895.1">
    <property type="nucleotide sequence ID" value="NZ_CP012700.1"/>
</dbReference>
<name>A0A0N9UP92_SPHMC</name>